<dbReference type="EMBL" id="DSUH01000223">
    <property type="protein sequence ID" value="HGU33083.1"/>
    <property type="molecule type" value="Genomic_DNA"/>
</dbReference>
<name>A0A7C4MND7_9BACT</name>
<keyword evidence="1 3" id="KW-0145">Chemotaxis</keyword>
<dbReference type="InterPro" id="IPR011324">
    <property type="entry name" value="Cytotoxic_necrot_fac-like_cat"/>
</dbReference>
<dbReference type="InterPro" id="IPR005659">
    <property type="entry name" value="Chemorcpt_Glu_NH3ase_CheD"/>
</dbReference>
<dbReference type="AlphaFoldDB" id="A0A7C4MND7"/>
<accession>A0A7C4MND7</accession>
<dbReference type="PANTHER" id="PTHR35147:SF1">
    <property type="entry name" value="CHEMORECEPTOR GLUTAMINE DEAMIDASE CHED-RELATED"/>
    <property type="match status" value="1"/>
</dbReference>
<evidence type="ECO:0000256" key="2">
    <source>
        <dbReference type="ARBA" id="ARBA00022801"/>
    </source>
</evidence>
<dbReference type="CDD" id="cd16352">
    <property type="entry name" value="CheD"/>
    <property type="match status" value="1"/>
</dbReference>
<comment type="function">
    <text evidence="3">Probably deamidates glutamine residues to glutamate on methyl-accepting chemotaxis receptors (MCPs), playing an important role in chemotaxis.</text>
</comment>
<reference evidence="4" key="1">
    <citation type="journal article" date="2020" name="mSystems">
        <title>Genome- and Community-Level Interaction Insights into Carbon Utilization and Element Cycling Functions of Hydrothermarchaeota in Hydrothermal Sediment.</title>
        <authorList>
            <person name="Zhou Z."/>
            <person name="Liu Y."/>
            <person name="Xu W."/>
            <person name="Pan J."/>
            <person name="Luo Z.H."/>
            <person name="Li M."/>
        </authorList>
    </citation>
    <scope>NUCLEOTIDE SEQUENCE [LARGE SCALE GENOMIC DNA]</scope>
    <source>
        <strain evidence="4">SpSt-477</strain>
    </source>
</reference>
<organism evidence="4">
    <name type="scientific">Desulfatirhabdium butyrativorans</name>
    <dbReference type="NCBI Taxonomy" id="340467"/>
    <lineage>
        <taxon>Bacteria</taxon>
        <taxon>Pseudomonadati</taxon>
        <taxon>Thermodesulfobacteriota</taxon>
        <taxon>Desulfobacteria</taxon>
        <taxon>Desulfobacterales</taxon>
        <taxon>Desulfatirhabdiaceae</taxon>
        <taxon>Desulfatirhabdium</taxon>
    </lineage>
</organism>
<dbReference type="SUPFAM" id="SSF64438">
    <property type="entry name" value="CNF1/YfiH-like putative cysteine hydrolases"/>
    <property type="match status" value="1"/>
</dbReference>
<sequence>MNHIVAVGDMKVGANGDTLVTHALGSCLGLMVYDPVARVGGLLHAMLPLSKINPQKASENPYMFVDTGVPELFRQLYEIGGQKARMVIKAAGCGQPLGNSEMFKIGERNYTVLKKLLWKNNLLLEAEDVGGVISRTVYFDLSNGQVVISSKGEKREL</sequence>
<dbReference type="GO" id="GO:0050568">
    <property type="term" value="F:protein-glutamine glutaminase activity"/>
    <property type="evidence" value="ECO:0007669"/>
    <property type="project" value="UniProtKB-UniRule"/>
</dbReference>
<comment type="similarity">
    <text evidence="3">Belongs to the CheD family.</text>
</comment>
<evidence type="ECO:0000313" key="4">
    <source>
        <dbReference type="EMBL" id="HGU33083.1"/>
    </source>
</evidence>
<proteinExistence type="inferred from homology"/>
<protein>
    <recommendedName>
        <fullName evidence="3">Probable chemoreceptor glutamine deamidase CheD</fullName>
        <ecNumber evidence="3">3.5.1.44</ecNumber>
    </recommendedName>
</protein>
<evidence type="ECO:0000256" key="3">
    <source>
        <dbReference type="HAMAP-Rule" id="MF_01440"/>
    </source>
</evidence>
<evidence type="ECO:0000256" key="1">
    <source>
        <dbReference type="ARBA" id="ARBA00022500"/>
    </source>
</evidence>
<dbReference type="InterPro" id="IPR038592">
    <property type="entry name" value="CheD-like_sf"/>
</dbReference>
<dbReference type="EC" id="3.5.1.44" evidence="3"/>
<comment type="caution">
    <text evidence="4">The sequence shown here is derived from an EMBL/GenBank/DDBJ whole genome shotgun (WGS) entry which is preliminary data.</text>
</comment>
<dbReference type="HAMAP" id="MF_01440">
    <property type="entry name" value="CheD"/>
    <property type="match status" value="1"/>
</dbReference>
<dbReference type="Pfam" id="PF03975">
    <property type="entry name" value="CheD"/>
    <property type="match status" value="1"/>
</dbReference>
<keyword evidence="2 3" id="KW-0378">Hydrolase</keyword>
<dbReference type="PANTHER" id="PTHR35147">
    <property type="entry name" value="CHEMORECEPTOR GLUTAMINE DEAMIDASE CHED-RELATED"/>
    <property type="match status" value="1"/>
</dbReference>
<dbReference type="Gene3D" id="3.30.1330.200">
    <property type="match status" value="1"/>
</dbReference>
<comment type="catalytic activity">
    <reaction evidence="3">
        <text>L-glutaminyl-[protein] + H2O = L-glutamyl-[protein] + NH4(+)</text>
        <dbReference type="Rhea" id="RHEA:16441"/>
        <dbReference type="Rhea" id="RHEA-COMP:10207"/>
        <dbReference type="Rhea" id="RHEA-COMP:10208"/>
        <dbReference type="ChEBI" id="CHEBI:15377"/>
        <dbReference type="ChEBI" id="CHEBI:28938"/>
        <dbReference type="ChEBI" id="CHEBI:29973"/>
        <dbReference type="ChEBI" id="CHEBI:30011"/>
        <dbReference type="EC" id="3.5.1.44"/>
    </reaction>
</comment>
<dbReference type="GO" id="GO:0006935">
    <property type="term" value="P:chemotaxis"/>
    <property type="evidence" value="ECO:0007669"/>
    <property type="project" value="UniProtKB-UniRule"/>
</dbReference>
<gene>
    <name evidence="3" type="primary">cheD</name>
    <name evidence="4" type="ORF">ENS29_09535</name>
</gene>